<feature type="compositionally biased region" description="Low complexity" evidence="1">
    <location>
        <begin position="172"/>
        <end position="186"/>
    </location>
</feature>
<evidence type="ECO:0000313" key="3">
    <source>
        <dbReference type="Proteomes" id="UP000076532"/>
    </source>
</evidence>
<protein>
    <submittedName>
        <fullName evidence="2">Uncharacterized protein</fullName>
    </submittedName>
</protein>
<name>A0A166P3G8_9AGAM</name>
<dbReference type="AlphaFoldDB" id="A0A166P3G8"/>
<feature type="region of interest" description="Disordered" evidence="1">
    <location>
        <begin position="172"/>
        <end position="200"/>
    </location>
</feature>
<gene>
    <name evidence="2" type="ORF">FIBSPDRAFT_887923</name>
</gene>
<evidence type="ECO:0000313" key="2">
    <source>
        <dbReference type="EMBL" id="KZP25674.1"/>
    </source>
</evidence>
<evidence type="ECO:0000256" key="1">
    <source>
        <dbReference type="SAM" id="MobiDB-lite"/>
    </source>
</evidence>
<dbReference type="OrthoDB" id="128308at2759"/>
<accession>A0A166P3G8</accession>
<keyword evidence="3" id="KW-1185">Reference proteome</keyword>
<dbReference type="Proteomes" id="UP000076532">
    <property type="component" value="Unassembled WGS sequence"/>
</dbReference>
<proteinExistence type="predicted"/>
<reference evidence="2 3" key="1">
    <citation type="journal article" date="2016" name="Mol. Biol. Evol.">
        <title>Comparative Genomics of Early-Diverging Mushroom-Forming Fungi Provides Insights into the Origins of Lignocellulose Decay Capabilities.</title>
        <authorList>
            <person name="Nagy L.G."/>
            <person name="Riley R."/>
            <person name="Tritt A."/>
            <person name="Adam C."/>
            <person name="Daum C."/>
            <person name="Floudas D."/>
            <person name="Sun H."/>
            <person name="Yadav J.S."/>
            <person name="Pangilinan J."/>
            <person name="Larsson K.H."/>
            <person name="Matsuura K."/>
            <person name="Barry K."/>
            <person name="Labutti K."/>
            <person name="Kuo R."/>
            <person name="Ohm R.A."/>
            <person name="Bhattacharya S.S."/>
            <person name="Shirouzu T."/>
            <person name="Yoshinaga Y."/>
            <person name="Martin F.M."/>
            <person name="Grigoriev I.V."/>
            <person name="Hibbett D.S."/>
        </authorList>
    </citation>
    <scope>NUCLEOTIDE SEQUENCE [LARGE SCALE GENOMIC DNA]</scope>
    <source>
        <strain evidence="2 3">CBS 109695</strain>
    </source>
</reference>
<feature type="region of interest" description="Disordered" evidence="1">
    <location>
        <begin position="119"/>
        <end position="147"/>
    </location>
</feature>
<dbReference type="EMBL" id="KV417519">
    <property type="protein sequence ID" value="KZP25674.1"/>
    <property type="molecule type" value="Genomic_DNA"/>
</dbReference>
<sequence length="485" mass="54719">MEARESFKAQREAVEERERQLEKLKQYVQILYWNQTEPDSQFFRVECPQYPIFSLSHCSPEVRSDMGTTNNALLETYDLGAHRWIHIDSGSIMPIVNVQKLLVRARGVTSGRDMVDEVDKLESPTRSRKRPAELPATSMTRSVKARTEKTVAPVDTYIDLSVTLAPEHITSAPSPALSVSSPTLSARPAPSRLPSAKPSKVRAPSVIELLEDSVADADASREAATKKSPWPLKYVVDMARGFNAQKTMAGTVDDTFRAAFGMEPPKSRTTWAKHLKVWKYSTQAERDDFIAAGHARAGEWRAFMKQITPRLKGLKDEDDLEAIVPKIEDNAATLAVQLLPQAETPIIINSEDSICFICSERLPEVQSKKLLSLKQRVLLVSRQNNHWKTYSSAKYIGAIAEYCMRHRTESKLKHCLPEDRWPAYVDFTMLKPRIEACVNQLREIWLDPQHSHFYMATMQQVRSLGLEGAFNGKNDFDSSKVSTVG</sequence>
<organism evidence="2 3">
    <name type="scientific">Athelia psychrophila</name>
    <dbReference type="NCBI Taxonomy" id="1759441"/>
    <lineage>
        <taxon>Eukaryota</taxon>
        <taxon>Fungi</taxon>
        <taxon>Dikarya</taxon>
        <taxon>Basidiomycota</taxon>
        <taxon>Agaricomycotina</taxon>
        <taxon>Agaricomycetes</taxon>
        <taxon>Agaricomycetidae</taxon>
        <taxon>Atheliales</taxon>
        <taxon>Atheliaceae</taxon>
        <taxon>Athelia</taxon>
    </lineage>
</organism>